<accession>A0ABU7P8S2</accession>
<sequence>MTVATPARPRRRTARTALAAGAAAAAAVATALLTGAPAASAAAGDADPATASGHADATTAVFVQSDATAANTVVAYHRAADGSLHQRGVYRTGGRGGVLDGSVVDHLASQGSLGYDRDSGLLYAVNAGSDTVSVFAVHGERLELLQVIGSGGTFPVSVTFHGNLVYVANALDGGSVQGFARIGDRLVRVPSWHRALGLDPAATPQFTHTPGQVSFTPDGSQLVVTTKAAADTIDVFPVDRDGAPADRPVVTSTPDAVPFGFTFDGAGRLQVTEAGPNAVATFAVRPDGRLTHLGQVATGQAATCWIVRTGDHLYASNAGSGTLSGYRVGRGGALTSLGNTPTDAGTVDAAASSDGRFVYAQTGAAGIVNAFRVRPDGSLTQVGAVTVPDAVGGEGIVAG</sequence>
<feature type="signal peptide" evidence="2">
    <location>
        <begin position="1"/>
        <end position="41"/>
    </location>
</feature>
<dbReference type="SUPFAM" id="SSF51004">
    <property type="entry name" value="C-terminal (heme d1) domain of cytochrome cd1-nitrite reductase"/>
    <property type="match status" value="1"/>
</dbReference>
<dbReference type="PANTHER" id="PTHR30344">
    <property type="entry name" value="6-PHOSPHOGLUCONOLACTONASE-RELATED"/>
    <property type="match status" value="1"/>
</dbReference>
<dbReference type="Gene3D" id="2.130.10.10">
    <property type="entry name" value="YVTN repeat-like/Quinoprotein amine dehydrogenase"/>
    <property type="match status" value="3"/>
</dbReference>
<organism evidence="3 4">
    <name type="scientific">Actinacidiphila polyblastidii</name>
    <dbReference type="NCBI Taxonomy" id="3110430"/>
    <lineage>
        <taxon>Bacteria</taxon>
        <taxon>Bacillati</taxon>
        <taxon>Actinomycetota</taxon>
        <taxon>Actinomycetes</taxon>
        <taxon>Kitasatosporales</taxon>
        <taxon>Streptomycetaceae</taxon>
        <taxon>Actinacidiphila</taxon>
    </lineage>
</organism>
<comment type="caution">
    <text evidence="3">The sequence shown here is derived from an EMBL/GenBank/DDBJ whole genome shotgun (WGS) entry which is preliminary data.</text>
</comment>
<dbReference type="RefSeq" id="WP_330793992.1">
    <property type="nucleotide sequence ID" value="NZ_JAZEWV010000005.1"/>
</dbReference>
<keyword evidence="4" id="KW-1185">Reference proteome</keyword>
<protein>
    <submittedName>
        <fullName evidence="3">Beta-propeller fold lactonase family protein</fullName>
    </submittedName>
</protein>
<dbReference type="InterPro" id="IPR019405">
    <property type="entry name" value="Lactonase_7-beta_prop"/>
</dbReference>
<dbReference type="PROSITE" id="PS51318">
    <property type="entry name" value="TAT"/>
    <property type="match status" value="1"/>
</dbReference>
<dbReference type="Proteomes" id="UP001344658">
    <property type="component" value="Unassembled WGS sequence"/>
</dbReference>
<comment type="similarity">
    <text evidence="1">Belongs to the cycloisomerase 2 family.</text>
</comment>
<dbReference type="InterPro" id="IPR006311">
    <property type="entry name" value="TAT_signal"/>
</dbReference>
<dbReference type="InterPro" id="IPR050282">
    <property type="entry name" value="Cycloisomerase_2"/>
</dbReference>
<evidence type="ECO:0000256" key="2">
    <source>
        <dbReference type="SAM" id="SignalP"/>
    </source>
</evidence>
<dbReference type="InterPro" id="IPR011048">
    <property type="entry name" value="Haem_d1_sf"/>
</dbReference>
<evidence type="ECO:0000313" key="3">
    <source>
        <dbReference type="EMBL" id="MEE4542068.1"/>
    </source>
</evidence>
<dbReference type="InterPro" id="IPR015943">
    <property type="entry name" value="WD40/YVTN_repeat-like_dom_sf"/>
</dbReference>
<reference evidence="3 4" key="1">
    <citation type="submission" date="2023-12" db="EMBL/GenBank/DDBJ databases">
        <title>Streptomyces sp. V4-01.</title>
        <authorList>
            <person name="Somphong A."/>
            <person name="Phongsopitanun W."/>
        </authorList>
    </citation>
    <scope>NUCLEOTIDE SEQUENCE [LARGE SCALE GENOMIC DNA]</scope>
    <source>
        <strain evidence="3 4">V4-01</strain>
    </source>
</reference>
<dbReference type="EMBL" id="JAZEWV010000005">
    <property type="protein sequence ID" value="MEE4542068.1"/>
    <property type="molecule type" value="Genomic_DNA"/>
</dbReference>
<dbReference type="PANTHER" id="PTHR30344:SF1">
    <property type="entry name" value="6-PHOSPHOGLUCONOLACTONASE"/>
    <property type="match status" value="1"/>
</dbReference>
<keyword evidence="2" id="KW-0732">Signal</keyword>
<feature type="chain" id="PRO_5046945498" evidence="2">
    <location>
        <begin position="42"/>
        <end position="399"/>
    </location>
</feature>
<proteinExistence type="inferred from homology"/>
<evidence type="ECO:0000256" key="1">
    <source>
        <dbReference type="ARBA" id="ARBA00005564"/>
    </source>
</evidence>
<dbReference type="Pfam" id="PF10282">
    <property type="entry name" value="Lactonase"/>
    <property type="match status" value="1"/>
</dbReference>
<name>A0ABU7P8S2_9ACTN</name>
<evidence type="ECO:0000313" key="4">
    <source>
        <dbReference type="Proteomes" id="UP001344658"/>
    </source>
</evidence>
<gene>
    <name evidence="3" type="ORF">V2S66_08820</name>
</gene>